<dbReference type="OrthoDB" id="3498215at2759"/>
<dbReference type="Proteomes" id="UP000235786">
    <property type="component" value="Unassembled WGS sequence"/>
</dbReference>
<dbReference type="PROSITE" id="PS00463">
    <property type="entry name" value="ZN2_CY6_FUNGAL_1"/>
    <property type="match status" value="1"/>
</dbReference>
<accession>A0A2J6S4W7</accession>
<dbReference type="SMART" id="SM00066">
    <property type="entry name" value="GAL4"/>
    <property type="match status" value="1"/>
</dbReference>
<evidence type="ECO:0000313" key="4">
    <source>
        <dbReference type="Proteomes" id="UP000235786"/>
    </source>
</evidence>
<dbReference type="GO" id="GO:0000981">
    <property type="term" value="F:DNA-binding transcription factor activity, RNA polymerase II-specific"/>
    <property type="evidence" value="ECO:0007669"/>
    <property type="project" value="InterPro"/>
</dbReference>
<evidence type="ECO:0000256" key="1">
    <source>
        <dbReference type="ARBA" id="ARBA00023242"/>
    </source>
</evidence>
<dbReference type="SUPFAM" id="SSF57701">
    <property type="entry name" value="Zn2/Cys6 DNA-binding domain"/>
    <property type="match status" value="1"/>
</dbReference>
<gene>
    <name evidence="3" type="ORF">L207DRAFT_578716</name>
</gene>
<name>A0A2J6S4W7_HYAVF</name>
<dbReference type="PROSITE" id="PS50048">
    <property type="entry name" value="ZN2_CY6_FUNGAL_2"/>
    <property type="match status" value="1"/>
</dbReference>
<dbReference type="EMBL" id="KZ613940">
    <property type="protein sequence ID" value="PMD45813.1"/>
    <property type="molecule type" value="Genomic_DNA"/>
</dbReference>
<dbReference type="GO" id="GO:0008270">
    <property type="term" value="F:zinc ion binding"/>
    <property type="evidence" value="ECO:0007669"/>
    <property type="project" value="InterPro"/>
</dbReference>
<dbReference type="CDD" id="cd00067">
    <property type="entry name" value="GAL4"/>
    <property type="match status" value="1"/>
</dbReference>
<reference evidence="3 4" key="1">
    <citation type="submission" date="2016-04" db="EMBL/GenBank/DDBJ databases">
        <title>A degradative enzymes factory behind the ericoid mycorrhizal symbiosis.</title>
        <authorList>
            <consortium name="DOE Joint Genome Institute"/>
            <person name="Martino E."/>
            <person name="Morin E."/>
            <person name="Grelet G."/>
            <person name="Kuo A."/>
            <person name="Kohler A."/>
            <person name="Daghino S."/>
            <person name="Barry K."/>
            <person name="Choi C."/>
            <person name="Cichocki N."/>
            <person name="Clum A."/>
            <person name="Copeland A."/>
            <person name="Hainaut M."/>
            <person name="Haridas S."/>
            <person name="Labutti K."/>
            <person name="Lindquist E."/>
            <person name="Lipzen A."/>
            <person name="Khouja H.-R."/>
            <person name="Murat C."/>
            <person name="Ohm R."/>
            <person name="Olson A."/>
            <person name="Spatafora J."/>
            <person name="Veneault-Fourrey C."/>
            <person name="Henrissat B."/>
            <person name="Grigoriev I."/>
            <person name="Martin F."/>
            <person name="Perotto S."/>
        </authorList>
    </citation>
    <scope>NUCLEOTIDE SEQUENCE [LARGE SCALE GENOMIC DNA]</scope>
    <source>
        <strain evidence="3 4">F</strain>
    </source>
</reference>
<sequence length="389" mass="42810">MPPTHLPNENVSKHRACDGCRAVKKACSKEQEGCSRCKFEEIECHYSEQKHMGRPRKRRCHELETKICETAKDFDAALPALEPLTRLDSDLLIDPYLENSGQFLESGQAAAASGFGMYGGVISMAGNDSTLWNFDAGDLSMSTSLGVRLPGPDMPEHPLLPHDMEQDNAKVHTAGPPCSCLATMYLAISSLQELSSEVGAALVVIRAAANTAQTVLRCEQCGRCLALPGEPAIAAFQNTMLLGTLLPTIVDRYKQLLEMANHETSMANIGGYKMRFDILEENAICGPSGLSDEAESVENALMDPDDWRDAVHRIIRDDVYGHKMMTPGLKGIISEMEQRQRKRHPKMDAFSHSGLFNIFQERRCIGERNAPCLQILDMSKVALESLAVS</sequence>
<organism evidence="3 4">
    <name type="scientific">Hyaloscypha variabilis (strain UAMH 11265 / GT02V1 / F)</name>
    <name type="common">Meliniomyces variabilis</name>
    <dbReference type="NCBI Taxonomy" id="1149755"/>
    <lineage>
        <taxon>Eukaryota</taxon>
        <taxon>Fungi</taxon>
        <taxon>Dikarya</taxon>
        <taxon>Ascomycota</taxon>
        <taxon>Pezizomycotina</taxon>
        <taxon>Leotiomycetes</taxon>
        <taxon>Helotiales</taxon>
        <taxon>Hyaloscyphaceae</taxon>
        <taxon>Hyaloscypha</taxon>
        <taxon>Hyaloscypha variabilis</taxon>
    </lineage>
</organism>
<protein>
    <recommendedName>
        <fullName evidence="2">Zn(2)-C6 fungal-type domain-containing protein</fullName>
    </recommendedName>
</protein>
<dbReference type="InterPro" id="IPR036864">
    <property type="entry name" value="Zn2-C6_fun-type_DNA-bd_sf"/>
</dbReference>
<keyword evidence="4" id="KW-1185">Reference proteome</keyword>
<evidence type="ECO:0000259" key="2">
    <source>
        <dbReference type="PROSITE" id="PS50048"/>
    </source>
</evidence>
<feature type="domain" description="Zn(2)-C6 fungal-type" evidence="2">
    <location>
        <begin position="16"/>
        <end position="46"/>
    </location>
</feature>
<dbReference type="Gene3D" id="4.10.240.10">
    <property type="entry name" value="Zn(2)-C6 fungal-type DNA-binding domain"/>
    <property type="match status" value="1"/>
</dbReference>
<dbReference type="AlphaFoldDB" id="A0A2J6S4W7"/>
<evidence type="ECO:0000313" key="3">
    <source>
        <dbReference type="EMBL" id="PMD45813.1"/>
    </source>
</evidence>
<dbReference type="InterPro" id="IPR001138">
    <property type="entry name" value="Zn2Cys6_DnaBD"/>
</dbReference>
<keyword evidence="1" id="KW-0539">Nucleus</keyword>
<proteinExistence type="predicted"/>